<name>A0ABQ1NQW0_9MICC</name>
<dbReference type="Gene3D" id="3.90.1010.20">
    <property type="match status" value="1"/>
</dbReference>
<evidence type="ECO:0000313" key="3">
    <source>
        <dbReference type="EMBL" id="GGC82381.1"/>
    </source>
</evidence>
<protein>
    <submittedName>
        <fullName evidence="3">FMN-binding protein</fullName>
    </submittedName>
</protein>
<sequence length="151" mass="15426">MRRIVLWAAVTVTVLVLLFSYRTSTNALPAAAAVAPDTRSTASGGITSGGSGTSSGTSGSGTYTGDAVDTRWGPVQVRITVADGKVTAAEAVVYPQENHRDVEINAVAIPMLNQEAVDAQSADIDMVSGATVTSDGYIGSLQSALDQAHLS</sequence>
<evidence type="ECO:0000313" key="4">
    <source>
        <dbReference type="Proteomes" id="UP000597761"/>
    </source>
</evidence>
<feature type="compositionally biased region" description="Low complexity" evidence="1">
    <location>
        <begin position="54"/>
        <end position="65"/>
    </location>
</feature>
<comment type="caution">
    <text evidence="3">The sequence shown here is derived from an EMBL/GenBank/DDBJ whole genome shotgun (WGS) entry which is preliminary data.</text>
</comment>
<dbReference type="Proteomes" id="UP000597761">
    <property type="component" value="Unassembled WGS sequence"/>
</dbReference>
<gene>
    <name evidence="3" type="ORF">GCM10011512_06400</name>
</gene>
<feature type="region of interest" description="Disordered" evidence="1">
    <location>
        <begin position="39"/>
        <end position="67"/>
    </location>
</feature>
<dbReference type="SMART" id="SM00900">
    <property type="entry name" value="FMN_bind"/>
    <property type="match status" value="1"/>
</dbReference>
<feature type="domain" description="FMN-binding" evidence="2">
    <location>
        <begin position="70"/>
        <end position="148"/>
    </location>
</feature>
<reference evidence="4" key="1">
    <citation type="journal article" date="2019" name="Int. J. Syst. Evol. Microbiol.">
        <title>The Global Catalogue of Microorganisms (GCM) 10K type strain sequencing project: providing services to taxonomists for standard genome sequencing and annotation.</title>
        <authorList>
            <consortium name="The Broad Institute Genomics Platform"/>
            <consortium name="The Broad Institute Genome Sequencing Center for Infectious Disease"/>
            <person name="Wu L."/>
            <person name="Ma J."/>
        </authorList>
    </citation>
    <scope>NUCLEOTIDE SEQUENCE [LARGE SCALE GENOMIC DNA]</scope>
    <source>
        <strain evidence="4">CGMCC 1.15480</strain>
    </source>
</reference>
<dbReference type="Pfam" id="PF04205">
    <property type="entry name" value="FMN_bind"/>
    <property type="match status" value="1"/>
</dbReference>
<dbReference type="InterPro" id="IPR007329">
    <property type="entry name" value="FMN-bd"/>
</dbReference>
<keyword evidence="4" id="KW-1185">Reference proteome</keyword>
<dbReference type="RefSeq" id="WP_188666230.1">
    <property type="nucleotide sequence ID" value="NZ_BMJI01000002.1"/>
</dbReference>
<organism evidence="3 4">
    <name type="scientific">Tersicoccus solisilvae</name>
    <dbReference type="NCBI Taxonomy" id="1882339"/>
    <lineage>
        <taxon>Bacteria</taxon>
        <taxon>Bacillati</taxon>
        <taxon>Actinomycetota</taxon>
        <taxon>Actinomycetes</taxon>
        <taxon>Micrococcales</taxon>
        <taxon>Micrococcaceae</taxon>
        <taxon>Tersicoccus</taxon>
    </lineage>
</organism>
<proteinExistence type="predicted"/>
<evidence type="ECO:0000256" key="1">
    <source>
        <dbReference type="SAM" id="MobiDB-lite"/>
    </source>
</evidence>
<evidence type="ECO:0000259" key="2">
    <source>
        <dbReference type="SMART" id="SM00900"/>
    </source>
</evidence>
<dbReference type="EMBL" id="BMJI01000002">
    <property type="protein sequence ID" value="GGC82381.1"/>
    <property type="molecule type" value="Genomic_DNA"/>
</dbReference>
<accession>A0ABQ1NQW0</accession>